<evidence type="ECO:0000313" key="1">
    <source>
        <dbReference type="EMBL" id="RKN39451.1"/>
    </source>
</evidence>
<dbReference type="InterPro" id="IPR045428">
    <property type="entry name" value="EACC1"/>
</dbReference>
<name>A0A3A9YTQ1_9ACTN</name>
<gene>
    <name evidence="1" type="ORF">D7294_20845</name>
</gene>
<protein>
    <submittedName>
        <fullName evidence="1">Uncharacterized protein</fullName>
    </submittedName>
</protein>
<evidence type="ECO:0000313" key="2">
    <source>
        <dbReference type="Proteomes" id="UP000272474"/>
    </source>
</evidence>
<sequence>MAGDEATAQDAQLLLLWLREDPELEGLDFHAAEGSGMGPGEDLLVSLVTGAIQAGVFRLLRAAYNYVRNLRGRNLSVTVDVSDTLSIELTSTTECTRAELERRAEEAARHLRGEPE</sequence>
<dbReference type="EMBL" id="RBAL01000013">
    <property type="protein sequence ID" value="RKN39451.1"/>
    <property type="molecule type" value="Genomic_DNA"/>
</dbReference>
<dbReference type="AlphaFoldDB" id="A0A3A9YTQ1"/>
<comment type="caution">
    <text evidence="1">The sequence shown here is derived from an EMBL/GenBank/DDBJ whole genome shotgun (WGS) entry which is preliminary data.</text>
</comment>
<organism evidence="1 2">
    <name type="scientific">Streptomyces hoynatensis</name>
    <dbReference type="NCBI Taxonomy" id="1141874"/>
    <lineage>
        <taxon>Bacteria</taxon>
        <taxon>Bacillati</taxon>
        <taxon>Actinomycetota</taxon>
        <taxon>Actinomycetes</taxon>
        <taxon>Kitasatosporales</taxon>
        <taxon>Streptomycetaceae</taxon>
        <taxon>Streptomyces</taxon>
    </lineage>
</organism>
<dbReference type="Pfam" id="PF19953">
    <property type="entry name" value="EACC1"/>
    <property type="match status" value="1"/>
</dbReference>
<keyword evidence="2" id="KW-1185">Reference proteome</keyword>
<accession>A0A3A9YTQ1</accession>
<dbReference type="RefSeq" id="WP_120682043.1">
    <property type="nucleotide sequence ID" value="NZ_RBAL01000013.1"/>
</dbReference>
<proteinExistence type="predicted"/>
<reference evidence="1 2" key="1">
    <citation type="journal article" date="2014" name="Int. J. Syst. Evol. Microbiol.">
        <title>Streptomyces hoynatensis sp. nov., isolated from deep marine sediment.</title>
        <authorList>
            <person name="Veyisoglu A."/>
            <person name="Sahin N."/>
        </authorList>
    </citation>
    <scope>NUCLEOTIDE SEQUENCE [LARGE SCALE GENOMIC DNA]</scope>
    <source>
        <strain evidence="1 2">KCTC 29097</strain>
    </source>
</reference>
<dbReference type="Proteomes" id="UP000272474">
    <property type="component" value="Unassembled WGS sequence"/>
</dbReference>